<evidence type="ECO:0000256" key="1">
    <source>
        <dbReference type="ARBA" id="ARBA00012771"/>
    </source>
</evidence>
<evidence type="ECO:0000256" key="2">
    <source>
        <dbReference type="ARBA" id="ARBA00022603"/>
    </source>
</evidence>
<sequence length="311" mass="32819">MSAWKPTVRTLRDLLVDGERRLSKAGVPSPRVDAELLLAHALGVPRGRLFLSDPVESSDGVRFEALLIRRLARVPLQHILGEAPFRHLLLQVGRGVFVPRPETEIVAEFVIAALGRDGGSRVVVDLCTGSGAIALAIATEVQGVVVHAVELETAALEWAARNVEAHAGSVDGVGSQLHLHQGDATMVHLGVLASLVGKVDVVVSNPPYIPDDAVPRDPEVRDYDPPRALYGGHDGLDVVRGLAISAASLLRPGGLLVIEHGDAQGEDSGAAGVPYVLRESGSFSEVIDHPDLGGRDRMTSASRVAETVSHG</sequence>
<dbReference type="Pfam" id="PF05175">
    <property type="entry name" value="MTS"/>
    <property type="match status" value="1"/>
</dbReference>
<protein>
    <recommendedName>
        <fullName evidence="1">peptide chain release factor N(5)-glutamine methyltransferase</fullName>
        <ecNumber evidence="1">2.1.1.297</ecNumber>
    </recommendedName>
</protein>
<dbReference type="EMBL" id="CAFBPU010000013">
    <property type="protein sequence ID" value="CAB5029684.1"/>
    <property type="molecule type" value="Genomic_DNA"/>
</dbReference>
<evidence type="ECO:0000313" key="10">
    <source>
        <dbReference type="EMBL" id="CAB4949896.1"/>
    </source>
</evidence>
<dbReference type="PANTHER" id="PTHR18895:SF74">
    <property type="entry name" value="MTRF1L RELEASE FACTOR GLUTAMINE METHYLTRANSFERASE"/>
    <property type="match status" value="1"/>
</dbReference>
<dbReference type="InterPro" id="IPR002052">
    <property type="entry name" value="DNA_methylase_N6_adenine_CS"/>
</dbReference>
<evidence type="ECO:0000256" key="5">
    <source>
        <dbReference type="ARBA" id="ARBA00048391"/>
    </source>
</evidence>
<gene>
    <name evidence="9" type="ORF">UFOPK3268_01164</name>
    <name evidence="10" type="ORF">UFOPK3752_01587</name>
    <name evidence="11" type="ORF">UFOPK4150_00833</name>
</gene>
<dbReference type="Pfam" id="PF17827">
    <property type="entry name" value="PrmC_N"/>
    <property type="match status" value="1"/>
</dbReference>
<feature type="domain" description="Release factor glutamine methyltransferase N-terminal" evidence="8">
    <location>
        <begin position="13"/>
        <end position="81"/>
    </location>
</feature>
<reference evidence="9" key="1">
    <citation type="submission" date="2020-05" db="EMBL/GenBank/DDBJ databases">
        <authorList>
            <person name="Chiriac C."/>
            <person name="Salcher M."/>
            <person name="Ghai R."/>
            <person name="Kavagutti S V."/>
        </authorList>
    </citation>
    <scope>NUCLEOTIDE SEQUENCE</scope>
</reference>
<evidence type="ECO:0000259" key="8">
    <source>
        <dbReference type="Pfam" id="PF17827"/>
    </source>
</evidence>
<feature type="region of interest" description="Disordered" evidence="6">
    <location>
        <begin position="290"/>
        <end position="311"/>
    </location>
</feature>
<organism evidence="9">
    <name type="scientific">freshwater metagenome</name>
    <dbReference type="NCBI Taxonomy" id="449393"/>
    <lineage>
        <taxon>unclassified sequences</taxon>
        <taxon>metagenomes</taxon>
        <taxon>ecological metagenomes</taxon>
    </lineage>
</organism>
<dbReference type="GO" id="GO:0102559">
    <property type="term" value="F:peptide chain release factor N(5)-glutamine methyltransferase activity"/>
    <property type="evidence" value="ECO:0007669"/>
    <property type="project" value="UniProtKB-EC"/>
</dbReference>
<dbReference type="GO" id="GO:0032259">
    <property type="term" value="P:methylation"/>
    <property type="evidence" value="ECO:0007669"/>
    <property type="project" value="UniProtKB-KW"/>
</dbReference>
<dbReference type="InterPro" id="IPR050320">
    <property type="entry name" value="N5-glutamine_MTase"/>
</dbReference>
<evidence type="ECO:0000259" key="7">
    <source>
        <dbReference type="Pfam" id="PF05175"/>
    </source>
</evidence>
<dbReference type="CDD" id="cd02440">
    <property type="entry name" value="AdoMet_MTases"/>
    <property type="match status" value="1"/>
</dbReference>
<dbReference type="AlphaFoldDB" id="A0A6J7C1Z9"/>
<dbReference type="InterPro" id="IPR040758">
    <property type="entry name" value="PrmC_N"/>
</dbReference>
<keyword evidence="4" id="KW-0949">S-adenosyl-L-methionine</keyword>
<comment type="catalytic activity">
    <reaction evidence="5">
        <text>L-glutaminyl-[peptide chain release factor] + S-adenosyl-L-methionine = N(5)-methyl-L-glutaminyl-[peptide chain release factor] + S-adenosyl-L-homocysteine + H(+)</text>
        <dbReference type="Rhea" id="RHEA:42896"/>
        <dbReference type="Rhea" id="RHEA-COMP:10271"/>
        <dbReference type="Rhea" id="RHEA-COMP:10272"/>
        <dbReference type="ChEBI" id="CHEBI:15378"/>
        <dbReference type="ChEBI" id="CHEBI:30011"/>
        <dbReference type="ChEBI" id="CHEBI:57856"/>
        <dbReference type="ChEBI" id="CHEBI:59789"/>
        <dbReference type="ChEBI" id="CHEBI:61891"/>
        <dbReference type="EC" id="2.1.1.297"/>
    </reaction>
</comment>
<feature type="domain" description="Methyltransferase small" evidence="7">
    <location>
        <begin position="105"/>
        <end position="209"/>
    </location>
</feature>
<evidence type="ECO:0000313" key="9">
    <source>
        <dbReference type="EMBL" id="CAB4851181.1"/>
    </source>
</evidence>
<dbReference type="InterPro" id="IPR029063">
    <property type="entry name" value="SAM-dependent_MTases_sf"/>
</dbReference>
<dbReference type="NCBIfam" id="TIGR03534">
    <property type="entry name" value="RF_mod_PrmC"/>
    <property type="match status" value="1"/>
</dbReference>
<keyword evidence="3" id="KW-0808">Transferase</keyword>
<evidence type="ECO:0000256" key="3">
    <source>
        <dbReference type="ARBA" id="ARBA00022679"/>
    </source>
</evidence>
<dbReference type="NCBIfam" id="TIGR00536">
    <property type="entry name" value="hemK_fam"/>
    <property type="match status" value="1"/>
</dbReference>
<dbReference type="EMBL" id="CAFBIZ010000153">
    <property type="protein sequence ID" value="CAB4851181.1"/>
    <property type="molecule type" value="Genomic_DNA"/>
</dbReference>
<evidence type="ECO:0000313" key="11">
    <source>
        <dbReference type="EMBL" id="CAB5029684.1"/>
    </source>
</evidence>
<dbReference type="PANTHER" id="PTHR18895">
    <property type="entry name" value="HEMK METHYLTRANSFERASE"/>
    <property type="match status" value="1"/>
</dbReference>
<keyword evidence="2" id="KW-0489">Methyltransferase</keyword>
<dbReference type="InterPro" id="IPR004556">
    <property type="entry name" value="HemK-like"/>
</dbReference>
<dbReference type="SUPFAM" id="SSF53335">
    <property type="entry name" value="S-adenosyl-L-methionine-dependent methyltransferases"/>
    <property type="match status" value="1"/>
</dbReference>
<evidence type="ECO:0000256" key="4">
    <source>
        <dbReference type="ARBA" id="ARBA00022691"/>
    </source>
</evidence>
<dbReference type="Gene3D" id="1.10.8.10">
    <property type="entry name" value="DNA helicase RuvA subunit, C-terminal domain"/>
    <property type="match status" value="1"/>
</dbReference>
<proteinExistence type="inferred from homology"/>
<dbReference type="EMBL" id="CAFBND010000072">
    <property type="protein sequence ID" value="CAB4949896.1"/>
    <property type="molecule type" value="Genomic_DNA"/>
</dbReference>
<accession>A0A6J7C1Z9</accession>
<evidence type="ECO:0000256" key="6">
    <source>
        <dbReference type="SAM" id="MobiDB-lite"/>
    </source>
</evidence>
<dbReference type="EC" id="2.1.1.297" evidence="1"/>
<dbReference type="Gene3D" id="3.40.50.150">
    <property type="entry name" value="Vaccinia Virus protein VP39"/>
    <property type="match status" value="1"/>
</dbReference>
<name>A0A6J7C1Z9_9ZZZZ</name>
<dbReference type="InterPro" id="IPR007848">
    <property type="entry name" value="Small_mtfrase_dom"/>
</dbReference>
<dbReference type="GO" id="GO:0003676">
    <property type="term" value="F:nucleic acid binding"/>
    <property type="evidence" value="ECO:0007669"/>
    <property type="project" value="InterPro"/>
</dbReference>
<dbReference type="HAMAP" id="MF_02126">
    <property type="entry name" value="RF_methyltr_PrmC"/>
    <property type="match status" value="1"/>
</dbReference>
<dbReference type="PROSITE" id="PS00092">
    <property type="entry name" value="N6_MTASE"/>
    <property type="match status" value="1"/>
</dbReference>
<dbReference type="InterPro" id="IPR019874">
    <property type="entry name" value="RF_methyltr_PrmC"/>
</dbReference>